<dbReference type="RefSeq" id="WP_253448437.1">
    <property type="nucleotide sequence ID" value="NZ_JALJYF010000002.1"/>
</dbReference>
<dbReference type="EMBL" id="JALJYF010000002">
    <property type="protein sequence ID" value="MCP1727736.1"/>
    <property type="molecule type" value="Genomic_DNA"/>
</dbReference>
<dbReference type="SUPFAM" id="SSF53901">
    <property type="entry name" value="Thiolase-like"/>
    <property type="match status" value="1"/>
</dbReference>
<accession>A0ABT1G8T7</accession>
<evidence type="ECO:0000313" key="2">
    <source>
        <dbReference type="Proteomes" id="UP001523550"/>
    </source>
</evidence>
<evidence type="ECO:0000313" key="1">
    <source>
        <dbReference type="EMBL" id="MCP1727736.1"/>
    </source>
</evidence>
<keyword evidence="2" id="KW-1185">Reference proteome</keyword>
<name>A0ABT1G8T7_9GAMM</name>
<dbReference type="Proteomes" id="UP001523550">
    <property type="component" value="Unassembled WGS sequence"/>
</dbReference>
<dbReference type="InterPro" id="IPR016039">
    <property type="entry name" value="Thiolase-like"/>
</dbReference>
<gene>
    <name evidence="1" type="ORF">J2T60_001736</name>
</gene>
<reference evidence="1 2" key="1">
    <citation type="submission" date="2022-03" db="EMBL/GenBank/DDBJ databases">
        <title>Genomic Encyclopedia of Type Strains, Phase III (KMG-III): the genomes of soil and plant-associated and newly described type strains.</title>
        <authorList>
            <person name="Whitman W."/>
        </authorList>
    </citation>
    <scope>NUCLEOTIDE SEQUENCE [LARGE SCALE GENOMIC DNA]</scope>
    <source>
        <strain evidence="1 2">BSker1</strain>
    </source>
</reference>
<proteinExistence type="predicted"/>
<organism evidence="1 2">
    <name type="scientific">Natronospira proteinivora</name>
    <dbReference type="NCBI Taxonomy" id="1807133"/>
    <lineage>
        <taxon>Bacteria</taxon>
        <taxon>Pseudomonadati</taxon>
        <taxon>Pseudomonadota</taxon>
        <taxon>Gammaproteobacteria</taxon>
        <taxon>Natronospirales</taxon>
        <taxon>Natronospiraceae</taxon>
        <taxon>Natronospira</taxon>
    </lineage>
</organism>
<protein>
    <submittedName>
        <fullName evidence="1">3-oxoacyl-(Acyl-carrier-protein) synthase</fullName>
    </submittedName>
</protein>
<comment type="caution">
    <text evidence="1">The sequence shown here is derived from an EMBL/GenBank/DDBJ whole genome shotgun (WGS) entry which is preliminary data.</text>
</comment>
<sequence length="295" mass="31951">MSAPAIQQFRVLAAGQFSRPLDSPEGQDLRDLFKTEGLPPIRRANRFISLAVLGAHRCRRHYSGKLPDDCGTYLATAHGSFTDTVRLLEDQVQRHLPITPFRFVNVLSNIAGFHVAAHLGTSGENLAIARLKGAFDAALETAAMDLALGQTDCAMVGGVDEGDDDLALHRSRTKTPEGRIPGEGSGWLLLTADLHQEGALLQHGGDYGDPSVLADALHDARPDCLAVGTSADRHPASLQAAFPNYAVWDYHQTQGWILSNPAMAFAEHICNGAGRLAHIDQTGPQGQWRLWLLDR</sequence>
<dbReference type="Gene3D" id="3.40.47.10">
    <property type="match status" value="1"/>
</dbReference>